<dbReference type="InterPro" id="IPR036390">
    <property type="entry name" value="WH_DNA-bd_sf"/>
</dbReference>
<dbReference type="SUPFAM" id="SSF52540">
    <property type="entry name" value="P-loop containing nucleoside triphosphate hydrolases"/>
    <property type="match status" value="1"/>
</dbReference>
<dbReference type="GO" id="GO:0003700">
    <property type="term" value="F:DNA-binding transcription factor activity"/>
    <property type="evidence" value="ECO:0007669"/>
    <property type="project" value="InterPro"/>
</dbReference>
<dbReference type="RefSeq" id="WP_089764882.1">
    <property type="nucleotide sequence ID" value="NZ_FNPB01000001.1"/>
</dbReference>
<dbReference type="InterPro" id="IPR000835">
    <property type="entry name" value="HTH_MarR-typ"/>
</dbReference>
<dbReference type="EMBL" id="FNPB01000001">
    <property type="protein sequence ID" value="SDX65479.1"/>
    <property type="molecule type" value="Genomic_DNA"/>
</dbReference>
<evidence type="ECO:0000313" key="3">
    <source>
        <dbReference type="Proteomes" id="UP000199170"/>
    </source>
</evidence>
<sequence>MDDEQDKLNRFQEAFERGQEGQISNYEAWLQDQGIDSEKVNREYLEQYFRENPENAVNHEEELEEVAEYIGFFSRRSNVYHLPVIGISEVGKTQFIQTVSNLLGQIEPEIEQRTYRADDFTELGEDEERIFEVRDELRGLDKVVVYVDDCEWAEAESLLESFRVIESVVDDAFLVTSWTPEYWMHHREDVETVLPSSTEIHLSPFSEKDSLEALNQVVKVLSDDGLDLPEEFLEEIHRYSTGIPGVFTDLLLASLREAFVKELELGSTESVEAAAGKLNLDEVEETVYELSDTKVTILTHMLLWNHRDGIRPSQLVDLLDRDKSTVSYHLKDLQADGLVESEKQGRSAYYRVKNQVKPFIQTRIAQNGEYNG</sequence>
<dbReference type="InterPro" id="IPR011991">
    <property type="entry name" value="ArsR-like_HTH"/>
</dbReference>
<gene>
    <name evidence="2" type="ORF">SAMN04487946_101561</name>
</gene>
<dbReference type="AlphaFoldDB" id="A0A1H3DIH5"/>
<organism evidence="2 3">
    <name type="scientific">Halobellus clavatus</name>
    <dbReference type="NCBI Taxonomy" id="660517"/>
    <lineage>
        <taxon>Archaea</taxon>
        <taxon>Methanobacteriati</taxon>
        <taxon>Methanobacteriota</taxon>
        <taxon>Stenosarchaea group</taxon>
        <taxon>Halobacteria</taxon>
        <taxon>Halobacteriales</taxon>
        <taxon>Haloferacaceae</taxon>
        <taxon>Halobellus</taxon>
    </lineage>
</organism>
<dbReference type="InterPro" id="IPR036388">
    <property type="entry name" value="WH-like_DNA-bd_sf"/>
</dbReference>
<dbReference type="Proteomes" id="UP000199170">
    <property type="component" value="Unassembled WGS sequence"/>
</dbReference>
<reference evidence="3" key="1">
    <citation type="submission" date="2016-10" db="EMBL/GenBank/DDBJ databases">
        <authorList>
            <person name="Varghese N."/>
            <person name="Submissions S."/>
        </authorList>
    </citation>
    <scope>NUCLEOTIDE SEQUENCE [LARGE SCALE GENOMIC DNA]</scope>
    <source>
        <strain evidence="3">CGMCC 1.10118</strain>
    </source>
</reference>
<dbReference type="CDD" id="cd00090">
    <property type="entry name" value="HTH_ARSR"/>
    <property type="match status" value="1"/>
</dbReference>
<feature type="domain" description="HTH arsR-type" evidence="1">
    <location>
        <begin position="275"/>
        <end position="371"/>
    </location>
</feature>
<evidence type="ECO:0000313" key="2">
    <source>
        <dbReference type="EMBL" id="SDX65479.1"/>
    </source>
</evidence>
<proteinExistence type="predicted"/>
<keyword evidence="3" id="KW-1185">Reference proteome</keyword>
<dbReference type="InterPro" id="IPR001845">
    <property type="entry name" value="HTH_ArsR_DNA-bd_dom"/>
</dbReference>
<accession>A0A1H3DIH5</accession>
<evidence type="ECO:0000259" key="1">
    <source>
        <dbReference type="PROSITE" id="PS50987"/>
    </source>
</evidence>
<dbReference type="Pfam" id="PF12802">
    <property type="entry name" value="MarR_2"/>
    <property type="match status" value="1"/>
</dbReference>
<dbReference type="PROSITE" id="PS50987">
    <property type="entry name" value="HTH_ARSR_2"/>
    <property type="match status" value="1"/>
</dbReference>
<dbReference type="STRING" id="660517.SAMN04487946_101561"/>
<dbReference type="InterPro" id="IPR027417">
    <property type="entry name" value="P-loop_NTPase"/>
</dbReference>
<dbReference type="Gene3D" id="1.10.10.10">
    <property type="entry name" value="Winged helix-like DNA-binding domain superfamily/Winged helix DNA-binding domain"/>
    <property type="match status" value="1"/>
</dbReference>
<dbReference type="SUPFAM" id="SSF46785">
    <property type="entry name" value="Winged helix' DNA-binding domain"/>
    <property type="match status" value="1"/>
</dbReference>
<dbReference type="PRINTS" id="PR00778">
    <property type="entry name" value="HTHARSR"/>
</dbReference>
<name>A0A1H3DIH5_9EURY</name>
<dbReference type="SMART" id="SM00418">
    <property type="entry name" value="HTH_ARSR"/>
    <property type="match status" value="1"/>
</dbReference>
<protein>
    <submittedName>
        <fullName evidence="2">Helix-turn-helix domain-containing protein</fullName>
    </submittedName>
</protein>
<dbReference type="OrthoDB" id="28610at2157"/>